<evidence type="ECO:0000256" key="3">
    <source>
        <dbReference type="ARBA" id="ARBA00022989"/>
    </source>
</evidence>
<evidence type="ECO:0000256" key="2">
    <source>
        <dbReference type="ARBA" id="ARBA00022692"/>
    </source>
</evidence>
<gene>
    <name evidence="7" type="ordered locus">Msip34_1102</name>
</gene>
<evidence type="ECO:0000259" key="6">
    <source>
        <dbReference type="Pfam" id="PF06305"/>
    </source>
</evidence>
<proteinExistence type="predicted"/>
<keyword evidence="8" id="KW-1185">Reference proteome</keyword>
<keyword evidence="1" id="KW-1003">Cell membrane</keyword>
<reference evidence="8" key="1">
    <citation type="submission" date="2009-07" db="EMBL/GenBank/DDBJ databases">
        <title>Complete sequence of chromosome of Methylovorus sp. SIP3-4.</title>
        <authorList>
            <person name="Lucas S."/>
            <person name="Copeland A."/>
            <person name="Lapidus A."/>
            <person name="Glavina del Rio T."/>
            <person name="Tice H."/>
            <person name="Bruce D."/>
            <person name="Goodwin L."/>
            <person name="Pitluck S."/>
            <person name="Clum A."/>
            <person name="Larimer F."/>
            <person name="Land M."/>
            <person name="Hauser L."/>
            <person name="Kyrpides N."/>
            <person name="Mikhailova N."/>
            <person name="Kayluzhnaya M."/>
            <person name="Chistoserdova L."/>
        </authorList>
    </citation>
    <scope>NUCLEOTIDE SEQUENCE [LARGE SCALE GENOMIC DNA]</scope>
    <source>
        <strain evidence="8">SIP3-4</strain>
    </source>
</reference>
<dbReference type="InterPro" id="IPR010445">
    <property type="entry name" value="LapA_dom"/>
</dbReference>
<feature type="domain" description="Lipopolysaccharide assembly protein A" evidence="6">
    <location>
        <begin position="22"/>
        <end position="84"/>
    </location>
</feature>
<name>C6XCS4_METGS</name>
<evidence type="ECO:0000313" key="8">
    <source>
        <dbReference type="Proteomes" id="UP000002743"/>
    </source>
</evidence>
<dbReference type="HOGENOM" id="CLU_160072_1_3_4"/>
<dbReference type="Proteomes" id="UP000002743">
    <property type="component" value="Chromosome"/>
</dbReference>
<dbReference type="RefSeq" id="WP_013441945.1">
    <property type="nucleotide sequence ID" value="NC_012969.1"/>
</dbReference>
<evidence type="ECO:0000256" key="5">
    <source>
        <dbReference type="SAM" id="Phobius"/>
    </source>
</evidence>
<keyword evidence="2 5" id="KW-0812">Transmembrane</keyword>
<organism evidence="7 8">
    <name type="scientific">Methylovorus glucosotrophus (strain SIP3-4)</name>
    <dbReference type="NCBI Taxonomy" id="582744"/>
    <lineage>
        <taxon>Bacteria</taxon>
        <taxon>Pseudomonadati</taxon>
        <taxon>Pseudomonadota</taxon>
        <taxon>Betaproteobacteria</taxon>
        <taxon>Nitrosomonadales</taxon>
        <taxon>Methylophilaceae</taxon>
        <taxon>Methylovorus</taxon>
    </lineage>
</organism>
<dbReference type="eggNOG" id="COG5416">
    <property type="taxonomic scope" value="Bacteria"/>
</dbReference>
<evidence type="ECO:0000256" key="4">
    <source>
        <dbReference type="ARBA" id="ARBA00023136"/>
    </source>
</evidence>
<keyword evidence="3 5" id="KW-1133">Transmembrane helix</keyword>
<feature type="transmembrane region" description="Helical" evidence="5">
    <location>
        <begin position="42"/>
        <end position="65"/>
    </location>
</feature>
<dbReference type="STRING" id="582744.Msip34_1102"/>
<protein>
    <recommendedName>
        <fullName evidence="6">Lipopolysaccharide assembly protein A domain-containing protein</fullName>
    </recommendedName>
</protein>
<accession>C6XCS4</accession>
<dbReference type="OrthoDB" id="7066519at2"/>
<sequence length="89" mass="10081" precursor="true">MRYIYIPLGTLLFIMLLGFALKNSQPAELHYYLGLIWQAPLSLMLLITFSIGVLAGILACVGVMIKQKRQVMSLRKELKTLNKSTQQEP</sequence>
<reference evidence="7 8" key="2">
    <citation type="journal article" date="2011" name="J. Bacteriol.">
        <title>Genomes of three methylotrophs from a single niche uncover genetic and metabolic divergence of Methylophilaceae.</title>
        <authorList>
            <person name="Lapidus A."/>
            <person name="Clum A."/>
            <person name="Labutti K."/>
            <person name="Kaluzhnaya M.G."/>
            <person name="Lim S."/>
            <person name="Beck D.A."/>
            <person name="Glavina Del Rio T."/>
            <person name="Nolan M."/>
            <person name="Mavromatis K."/>
            <person name="Huntemann M."/>
            <person name="Lucas S."/>
            <person name="Lidstrom M.E."/>
            <person name="Ivanova N."/>
            <person name="Chistoserdova L."/>
        </authorList>
    </citation>
    <scope>NUCLEOTIDE SEQUENCE [LARGE SCALE GENOMIC DNA]</scope>
    <source>
        <strain evidence="7 8">SIP3-4</strain>
    </source>
</reference>
<dbReference type="EMBL" id="CP001674">
    <property type="protein sequence ID" value="ACT50349.1"/>
    <property type="molecule type" value="Genomic_DNA"/>
</dbReference>
<dbReference type="Pfam" id="PF06305">
    <property type="entry name" value="LapA_dom"/>
    <property type="match status" value="1"/>
</dbReference>
<dbReference type="GO" id="GO:0005886">
    <property type="term" value="C:plasma membrane"/>
    <property type="evidence" value="ECO:0007669"/>
    <property type="project" value="InterPro"/>
</dbReference>
<dbReference type="AlphaFoldDB" id="C6XCS4"/>
<evidence type="ECO:0000256" key="1">
    <source>
        <dbReference type="ARBA" id="ARBA00022475"/>
    </source>
</evidence>
<keyword evidence="4 5" id="KW-0472">Membrane</keyword>
<dbReference type="KEGG" id="mei:Msip34_1102"/>
<evidence type="ECO:0000313" key="7">
    <source>
        <dbReference type="EMBL" id="ACT50349.1"/>
    </source>
</evidence>